<dbReference type="Proteomes" id="UP001596282">
    <property type="component" value="Unassembled WGS sequence"/>
</dbReference>
<evidence type="ECO:0000313" key="3">
    <source>
        <dbReference type="Proteomes" id="UP001596282"/>
    </source>
</evidence>
<sequence>MKKLVSVLGLTMAVASSAMLFEIGMTQPVTAQAAVKTHKLTSLPKTFHGTWYLNGDASNGQRLKIKVTGKKFSISKYRKSLDRSSMSATSEQYFTPYKVSGAGTHKNTIYLLNGTGINTIRRTTIKGKAVLISYNEQQHGTGYMIYTKAKHDSRQRNIGGSNPFGMMVTSRKTAKENRAFYQKINPSVKKYFGKAVKKQYATGGTTGLFKGIHFNYYSAYGFWSHMAN</sequence>
<dbReference type="EMBL" id="JBHSSC010000017">
    <property type="protein sequence ID" value="MFC6180883.1"/>
    <property type="molecule type" value="Genomic_DNA"/>
</dbReference>
<evidence type="ECO:0000256" key="1">
    <source>
        <dbReference type="SAM" id="SignalP"/>
    </source>
</evidence>
<comment type="caution">
    <text evidence="2">The sequence shown here is derived from an EMBL/GenBank/DDBJ whole genome shotgun (WGS) entry which is preliminary data.</text>
</comment>
<keyword evidence="1" id="KW-0732">Signal</keyword>
<keyword evidence="3" id="KW-1185">Reference proteome</keyword>
<evidence type="ECO:0008006" key="4">
    <source>
        <dbReference type="Google" id="ProtNLM"/>
    </source>
</evidence>
<proteinExistence type="predicted"/>
<organism evidence="2 3">
    <name type="scientific">Lactiplantibacillus daowaiensis</name>
    <dbReference type="NCBI Taxonomy" id="2559918"/>
    <lineage>
        <taxon>Bacteria</taxon>
        <taxon>Bacillati</taxon>
        <taxon>Bacillota</taxon>
        <taxon>Bacilli</taxon>
        <taxon>Lactobacillales</taxon>
        <taxon>Lactobacillaceae</taxon>
        <taxon>Lactiplantibacillus</taxon>
    </lineage>
</organism>
<gene>
    <name evidence="2" type="ORF">ACFP5Y_06600</name>
</gene>
<evidence type="ECO:0000313" key="2">
    <source>
        <dbReference type="EMBL" id="MFC6180883.1"/>
    </source>
</evidence>
<dbReference type="RefSeq" id="WP_137629042.1">
    <property type="nucleotide sequence ID" value="NZ_BJDJ01000016.1"/>
</dbReference>
<name>A0ABW1RZE4_9LACO</name>
<reference evidence="3" key="1">
    <citation type="journal article" date="2019" name="Int. J. Syst. Evol. Microbiol.">
        <title>The Global Catalogue of Microorganisms (GCM) 10K type strain sequencing project: providing services to taxonomists for standard genome sequencing and annotation.</title>
        <authorList>
            <consortium name="The Broad Institute Genomics Platform"/>
            <consortium name="The Broad Institute Genome Sequencing Center for Infectious Disease"/>
            <person name="Wu L."/>
            <person name="Ma J."/>
        </authorList>
    </citation>
    <scope>NUCLEOTIDE SEQUENCE [LARGE SCALE GENOMIC DNA]</scope>
    <source>
        <strain evidence="3">CCM 8933</strain>
    </source>
</reference>
<feature type="signal peptide" evidence="1">
    <location>
        <begin position="1"/>
        <end position="20"/>
    </location>
</feature>
<accession>A0ABW1RZE4</accession>
<protein>
    <recommendedName>
        <fullName evidence="4">Extracellular protein</fullName>
    </recommendedName>
</protein>
<feature type="chain" id="PRO_5046242824" description="Extracellular protein" evidence="1">
    <location>
        <begin position="21"/>
        <end position="228"/>
    </location>
</feature>